<reference evidence="1 2" key="1">
    <citation type="submission" date="2017-03" db="EMBL/GenBank/DDBJ databases">
        <authorList>
            <person name="Afonso C.L."/>
            <person name="Miller P.J."/>
            <person name="Scott M.A."/>
            <person name="Spackman E."/>
            <person name="Goraichik I."/>
            <person name="Dimitrov K.M."/>
            <person name="Suarez D.L."/>
            <person name="Swayne D.E."/>
        </authorList>
    </citation>
    <scope>NUCLEOTIDE SEQUENCE [LARGE SCALE GENOMIC DNA]</scope>
    <source>
        <strain evidence="1 2">CNRZ 918</strain>
    </source>
</reference>
<protein>
    <submittedName>
        <fullName evidence="1">Uncharacterized protein</fullName>
    </submittedName>
</protein>
<evidence type="ECO:0000313" key="1">
    <source>
        <dbReference type="EMBL" id="SMX89912.1"/>
    </source>
</evidence>
<accession>A0A2H1JS93</accession>
<sequence length="202" mass="21465">MVARFVDVGQGLRGVIRSVSRSATRASSDRRILSADHTQVPFIPEASIVPGRMTLSAGVCTEARGASQTSETSQWAAILSGAFAGAVITGSSRIGSPTASTRDKRQIAPAASWGVACLASSMESHPRDSCPRARTSVELTQRLLTQKESAETAPAQLLSSYFSSNRYGTSPCMTSMAHSFSSQAIRRRVALFRRMAPSRAIG</sequence>
<evidence type="ECO:0000313" key="2">
    <source>
        <dbReference type="Proteomes" id="UP000234433"/>
    </source>
</evidence>
<gene>
    <name evidence="1" type="ORF">BANT918_01803</name>
</gene>
<dbReference type="EMBL" id="FXZD01000005">
    <property type="protein sequence ID" value="SMX89912.1"/>
    <property type="molecule type" value="Genomic_DNA"/>
</dbReference>
<name>A0A2H1JS93_9MICO</name>
<dbReference type="AlphaFoldDB" id="A0A2H1JS93"/>
<dbReference type="Proteomes" id="UP000234433">
    <property type="component" value="Unassembled WGS sequence"/>
</dbReference>
<organism evidence="1 2">
    <name type="scientific">Brevibacterium antiquum CNRZ 918</name>
    <dbReference type="NCBI Taxonomy" id="1255637"/>
    <lineage>
        <taxon>Bacteria</taxon>
        <taxon>Bacillati</taxon>
        <taxon>Actinomycetota</taxon>
        <taxon>Actinomycetes</taxon>
        <taxon>Micrococcales</taxon>
        <taxon>Brevibacteriaceae</taxon>
        <taxon>Brevibacterium</taxon>
    </lineage>
</organism>
<proteinExistence type="predicted"/>